<keyword evidence="4" id="KW-1185">Reference proteome</keyword>
<keyword evidence="1 3" id="KW-0808">Transferase</keyword>
<evidence type="ECO:0000313" key="3">
    <source>
        <dbReference type="EMBL" id="SCW67456.1"/>
    </source>
</evidence>
<organism evidence="3 4">
    <name type="scientific">Asticcacaulis taihuensis</name>
    <dbReference type="NCBI Taxonomy" id="260084"/>
    <lineage>
        <taxon>Bacteria</taxon>
        <taxon>Pseudomonadati</taxon>
        <taxon>Pseudomonadota</taxon>
        <taxon>Alphaproteobacteria</taxon>
        <taxon>Caulobacterales</taxon>
        <taxon>Caulobacteraceae</taxon>
        <taxon>Asticcacaulis</taxon>
    </lineage>
</organism>
<dbReference type="Proteomes" id="UP000199150">
    <property type="component" value="Unassembled WGS sequence"/>
</dbReference>
<name>A0A1G4SEJ4_9CAUL</name>
<dbReference type="SUPFAM" id="SSF53756">
    <property type="entry name" value="UDP-Glycosyltransferase/glycogen phosphorylase"/>
    <property type="match status" value="1"/>
</dbReference>
<reference evidence="4" key="1">
    <citation type="submission" date="2016-10" db="EMBL/GenBank/DDBJ databases">
        <authorList>
            <person name="Varghese N."/>
            <person name="Submissions S."/>
        </authorList>
    </citation>
    <scope>NUCLEOTIDE SEQUENCE [LARGE SCALE GENOMIC DNA]</scope>
    <source>
        <strain evidence="4">CGMCC 1.3431</strain>
    </source>
</reference>
<dbReference type="PANTHER" id="PTHR46401">
    <property type="entry name" value="GLYCOSYLTRANSFERASE WBBK-RELATED"/>
    <property type="match status" value="1"/>
</dbReference>
<proteinExistence type="predicted"/>
<protein>
    <submittedName>
        <fullName evidence="3">Glycosyltransferase involved in cell wall bisynthesis</fullName>
    </submittedName>
</protein>
<evidence type="ECO:0000313" key="4">
    <source>
        <dbReference type="Proteomes" id="UP000199150"/>
    </source>
</evidence>
<dbReference type="GO" id="GO:0016757">
    <property type="term" value="F:glycosyltransferase activity"/>
    <property type="evidence" value="ECO:0007669"/>
    <property type="project" value="InterPro"/>
</dbReference>
<dbReference type="AlphaFoldDB" id="A0A1G4SEJ4"/>
<evidence type="ECO:0000256" key="1">
    <source>
        <dbReference type="ARBA" id="ARBA00022679"/>
    </source>
</evidence>
<dbReference type="Gene3D" id="3.40.50.2000">
    <property type="entry name" value="Glycogen Phosphorylase B"/>
    <property type="match status" value="1"/>
</dbReference>
<dbReference type="Pfam" id="PF00534">
    <property type="entry name" value="Glycos_transf_1"/>
    <property type="match status" value="1"/>
</dbReference>
<feature type="domain" description="Glycosyl transferase family 1" evidence="2">
    <location>
        <begin position="455"/>
        <end position="609"/>
    </location>
</feature>
<sequence>MAAVVCVGREPGQWIEAIRSLGRVTGISKIIVTVSCEPEKARGLEGDRVQIRKGVSAQSLIDELVMEEKYNQVLLVTEPVVLSKDALEIATEWVARDARVATVSFLSNSAGYLSFPYRNTEHPVGPPGYNEMTLTRRLRTLPPMIEPVPISVPEGGAILLGASAVNTAGGFNEAFHDNPRIQVVEFALRASRRGFLSYLDANTYISLPWDGTNFQGSTLENQDVREKLISRFSFFPGLYEHERSPATTPLSESLDLARAKAEGLRILIDGACLGPMEMGTQLLIMALSQALARQEGVKWIGVGVPNPGALPNYAQKLFTNPKIALLSVGELTFPGAPQVDILHRPYQPNAPIPWERWRNLARRSVITIQDLIAYRNGSYFFSAQDWKTYREELAKASAQCDGIVSISHDVVHSITEERLKIPNDRLYVVENGIDYRSGDQPVIVPTIVAERGLTAKPFLFLLGATYSHKNRDLAIRVWQKLVDRGHDLALIMAGATVPCGSTRLEEAALVRTKDEDDFLVLPDVSAEERNWLLKHSSLVMYPTSAEGFGQMPFEAARFNKPSLYVAFGPLKELIDDDAAPTVWDLDLLTDRAEKLITDPLAAQSAVKNALQNLSGLSWDETARKTVELYFDLLSKPALH</sequence>
<evidence type="ECO:0000259" key="2">
    <source>
        <dbReference type="Pfam" id="PF00534"/>
    </source>
</evidence>
<dbReference type="STRING" id="260084.SAMN02927928_2613"/>
<dbReference type="PANTHER" id="PTHR46401:SF2">
    <property type="entry name" value="GLYCOSYLTRANSFERASE WBBK-RELATED"/>
    <property type="match status" value="1"/>
</dbReference>
<dbReference type="EMBL" id="FMTS01000004">
    <property type="protein sequence ID" value="SCW67456.1"/>
    <property type="molecule type" value="Genomic_DNA"/>
</dbReference>
<gene>
    <name evidence="3" type="ORF">SAMN02927928_2613</name>
</gene>
<accession>A0A1G4SEJ4</accession>
<dbReference type="GO" id="GO:0009103">
    <property type="term" value="P:lipopolysaccharide biosynthetic process"/>
    <property type="evidence" value="ECO:0007669"/>
    <property type="project" value="TreeGrafter"/>
</dbReference>
<dbReference type="InterPro" id="IPR001296">
    <property type="entry name" value="Glyco_trans_1"/>
</dbReference>